<organism evidence="2 3">
    <name type="scientific">Erythroxylum novogranatense</name>
    <dbReference type="NCBI Taxonomy" id="1862640"/>
    <lineage>
        <taxon>Eukaryota</taxon>
        <taxon>Viridiplantae</taxon>
        <taxon>Streptophyta</taxon>
        <taxon>Embryophyta</taxon>
        <taxon>Tracheophyta</taxon>
        <taxon>Spermatophyta</taxon>
        <taxon>Magnoliopsida</taxon>
        <taxon>eudicotyledons</taxon>
        <taxon>Gunneridae</taxon>
        <taxon>Pentapetalae</taxon>
        <taxon>rosids</taxon>
        <taxon>fabids</taxon>
        <taxon>Malpighiales</taxon>
        <taxon>Erythroxylaceae</taxon>
        <taxon>Erythroxylum</taxon>
    </lineage>
</organism>
<protein>
    <submittedName>
        <fullName evidence="2">Uncharacterized protein</fullName>
    </submittedName>
</protein>
<feature type="region of interest" description="Disordered" evidence="1">
    <location>
        <begin position="500"/>
        <end position="524"/>
    </location>
</feature>
<keyword evidence="3" id="KW-1185">Reference proteome</keyword>
<dbReference type="Proteomes" id="UP001159364">
    <property type="component" value="Linkage Group LG01"/>
</dbReference>
<dbReference type="AlphaFoldDB" id="A0AAV8U630"/>
<gene>
    <name evidence="2" type="ORF">K2173_017191</name>
</gene>
<reference evidence="2 3" key="1">
    <citation type="submission" date="2021-09" db="EMBL/GenBank/DDBJ databases">
        <title>Genomic insights and catalytic innovation underlie evolution of tropane alkaloids biosynthesis.</title>
        <authorList>
            <person name="Wang Y.-J."/>
            <person name="Tian T."/>
            <person name="Huang J.-P."/>
            <person name="Huang S.-X."/>
        </authorList>
    </citation>
    <scope>NUCLEOTIDE SEQUENCE [LARGE SCALE GENOMIC DNA]</scope>
    <source>
        <strain evidence="2">KIB-2018</strain>
        <tissue evidence="2">Leaf</tissue>
    </source>
</reference>
<sequence>METGEDYKPCQSSKAAIGDEKKNVSTSLVGTASVCVVKREETFNSSDTMLDEKTKVSNDVGDVEVDITTCTNITKTGLAETEDPEATEYSSSFVDKTSNTERYSGLSDAEVESQFFSDNDLASHYDAFGSLFKTRKKLTNHWRDFIRPLMWRCKWTELKIKEIESQSLKYAREMAANERSKHSALRESISEDLFSKSMPFSNQHYRTRAIKRRKRKRVEDTTDVSSYMSNHNLFSYLENKRSNPDVSSLIVDFGNKATTDQHTECSDKCGFDDSGFIFEFGDGSGSSLEAVLWKIETVHSRVHKLKNQLDMIMTKNVAKFSSSENLSLLAAFDAQTSSAPSPTFSAGNGEAVSMGAAHVTPQHISAYDIEDLVLTESAISSFGEAVHVPDIIESTVGLLSAADVTFHHSRIGDSCEDIMDNVLIHNEVADGEVQAFVGASKQLIETHLEADKGEEGESTDPCPIPNSYPDSVATPIVTQEQSQSSLKSCLASEIQFPRYKRKRGERKGGSGGWSKKCTGDPDSQ</sequence>
<dbReference type="PANTHER" id="PTHR34057">
    <property type="entry name" value="ELONGATION FACTOR"/>
    <property type="match status" value="1"/>
</dbReference>
<dbReference type="InterPro" id="IPR038745">
    <property type="entry name" value="AT4G37440-like"/>
</dbReference>
<evidence type="ECO:0000256" key="1">
    <source>
        <dbReference type="SAM" id="MobiDB-lite"/>
    </source>
</evidence>
<accession>A0AAV8U630</accession>
<proteinExistence type="predicted"/>
<dbReference type="EMBL" id="JAIWQS010000001">
    <property type="protein sequence ID" value="KAJ8774745.1"/>
    <property type="molecule type" value="Genomic_DNA"/>
</dbReference>
<comment type="caution">
    <text evidence="2">The sequence shown here is derived from an EMBL/GenBank/DDBJ whole genome shotgun (WGS) entry which is preliminary data.</text>
</comment>
<dbReference type="PANTHER" id="PTHR34057:SF1">
    <property type="entry name" value="ELONGATION FACTOR"/>
    <property type="match status" value="1"/>
</dbReference>
<evidence type="ECO:0000313" key="2">
    <source>
        <dbReference type="EMBL" id="KAJ8774745.1"/>
    </source>
</evidence>
<dbReference type="CDD" id="cd11650">
    <property type="entry name" value="AT4G37440_like"/>
    <property type="match status" value="1"/>
</dbReference>
<name>A0AAV8U630_9ROSI</name>
<feature type="region of interest" description="Disordered" evidence="1">
    <location>
        <begin position="450"/>
        <end position="472"/>
    </location>
</feature>
<evidence type="ECO:0000313" key="3">
    <source>
        <dbReference type="Proteomes" id="UP001159364"/>
    </source>
</evidence>